<dbReference type="SUPFAM" id="SSF46689">
    <property type="entry name" value="Homeodomain-like"/>
    <property type="match status" value="1"/>
</dbReference>
<dbReference type="RefSeq" id="WP_145710410.1">
    <property type="nucleotide sequence ID" value="NZ_BAAAFY010000001.1"/>
</dbReference>
<dbReference type="InterPro" id="IPR009057">
    <property type="entry name" value="Homeodomain-like_sf"/>
</dbReference>
<dbReference type="OrthoDB" id="644174at2"/>
<keyword evidence="2 5" id="KW-0238">DNA-binding</keyword>
<organism evidence="5 6">
    <name type="scientific">Chitinophaga japonensis</name>
    <name type="common">Flexibacter japonensis</name>
    <dbReference type="NCBI Taxonomy" id="104662"/>
    <lineage>
        <taxon>Bacteria</taxon>
        <taxon>Pseudomonadati</taxon>
        <taxon>Bacteroidota</taxon>
        <taxon>Chitinophagia</taxon>
        <taxon>Chitinophagales</taxon>
        <taxon>Chitinophagaceae</taxon>
        <taxon>Chitinophaga</taxon>
    </lineage>
</organism>
<name>A0A562TDB9_CHIJA</name>
<dbReference type="PRINTS" id="PR00032">
    <property type="entry name" value="HTHARAC"/>
</dbReference>
<keyword evidence="1" id="KW-0805">Transcription regulation</keyword>
<dbReference type="GO" id="GO:0043565">
    <property type="term" value="F:sequence-specific DNA binding"/>
    <property type="evidence" value="ECO:0007669"/>
    <property type="project" value="InterPro"/>
</dbReference>
<keyword evidence="3" id="KW-0804">Transcription</keyword>
<dbReference type="EMBL" id="VLLG01000002">
    <property type="protein sequence ID" value="TWI91254.1"/>
    <property type="molecule type" value="Genomic_DNA"/>
</dbReference>
<sequence length="327" mass="37660">MNILISPGQTKDPGKVVPVPPQLRQYVAPWGAVQYRQYPFGHILTQTFLHKHYRIYSYRFMIDEPVYLYFSCQQPTIALRHMLQGKVYADVSGFGQVLLEPLRYGLIYLPTGVNSAWFEAGTAESLHMELEHTWLEEMAESNREIAGLMNRVMNASSEGKLLQTAAIDYSVQETLNTLRSTRETGGYLLMEFKTGILKILTQYGKAIKEKDQLDELPAAPDKELLVKIWETVKAAPNIHQTLARLARENHMHEKTLSRHFQQLFHVSLSDYVQEQCMNRAHFLVTTTQRRLTDIANDLGYTEISNFNRAFRRYFGVSPQSLRTIKLS</sequence>
<gene>
    <name evidence="5" type="ORF">LX66_0619</name>
</gene>
<dbReference type="Pfam" id="PF12833">
    <property type="entry name" value="HTH_18"/>
    <property type="match status" value="1"/>
</dbReference>
<evidence type="ECO:0000313" key="6">
    <source>
        <dbReference type="Proteomes" id="UP000316778"/>
    </source>
</evidence>
<evidence type="ECO:0000259" key="4">
    <source>
        <dbReference type="PROSITE" id="PS01124"/>
    </source>
</evidence>
<dbReference type="AlphaFoldDB" id="A0A562TDB9"/>
<dbReference type="GO" id="GO:0003700">
    <property type="term" value="F:DNA-binding transcription factor activity"/>
    <property type="evidence" value="ECO:0007669"/>
    <property type="project" value="InterPro"/>
</dbReference>
<dbReference type="PANTHER" id="PTHR43280">
    <property type="entry name" value="ARAC-FAMILY TRANSCRIPTIONAL REGULATOR"/>
    <property type="match status" value="1"/>
</dbReference>
<dbReference type="PANTHER" id="PTHR43280:SF2">
    <property type="entry name" value="HTH-TYPE TRANSCRIPTIONAL REGULATOR EXSA"/>
    <property type="match status" value="1"/>
</dbReference>
<evidence type="ECO:0000313" key="5">
    <source>
        <dbReference type="EMBL" id="TWI91254.1"/>
    </source>
</evidence>
<proteinExistence type="predicted"/>
<protein>
    <submittedName>
        <fullName evidence="5">AraC-like DNA-binding protein</fullName>
    </submittedName>
</protein>
<dbReference type="PROSITE" id="PS01124">
    <property type="entry name" value="HTH_ARAC_FAMILY_2"/>
    <property type="match status" value="1"/>
</dbReference>
<keyword evidence="6" id="KW-1185">Reference proteome</keyword>
<dbReference type="Gene3D" id="1.10.10.60">
    <property type="entry name" value="Homeodomain-like"/>
    <property type="match status" value="1"/>
</dbReference>
<evidence type="ECO:0000256" key="2">
    <source>
        <dbReference type="ARBA" id="ARBA00023125"/>
    </source>
</evidence>
<dbReference type="InterPro" id="IPR020449">
    <property type="entry name" value="Tscrpt_reg_AraC-type_HTH"/>
</dbReference>
<dbReference type="InterPro" id="IPR018060">
    <property type="entry name" value="HTH_AraC"/>
</dbReference>
<dbReference type="SMART" id="SM00342">
    <property type="entry name" value="HTH_ARAC"/>
    <property type="match status" value="1"/>
</dbReference>
<dbReference type="Proteomes" id="UP000316778">
    <property type="component" value="Unassembled WGS sequence"/>
</dbReference>
<evidence type="ECO:0000256" key="3">
    <source>
        <dbReference type="ARBA" id="ARBA00023163"/>
    </source>
</evidence>
<feature type="domain" description="HTH araC/xylS-type" evidence="4">
    <location>
        <begin position="222"/>
        <end position="324"/>
    </location>
</feature>
<accession>A0A562TDB9</accession>
<reference evidence="5 6" key="1">
    <citation type="journal article" date="2013" name="Stand. Genomic Sci.">
        <title>Genomic Encyclopedia of Type Strains, Phase I: The one thousand microbial genomes (KMG-I) project.</title>
        <authorList>
            <person name="Kyrpides N.C."/>
            <person name="Woyke T."/>
            <person name="Eisen J.A."/>
            <person name="Garrity G."/>
            <person name="Lilburn T.G."/>
            <person name="Beck B.J."/>
            <person name="Whitman W.B."/>
            <person name="Hugenholtz P."/>
            <person name="Klenk H.P."/>
        </authorList>
    </citation>
    <scope>NUCLEOTIDE SEQUENCE [LARGE SCALE GENOMIC DNA]</scope>
    <source>
        <strain evidence="5 6">DSM 13484</strain>
    </source>
</reference>
<evidence type="ECO:0000256" key="1">
    <source>
        <dbReference type="ARBA" id="ARBA00023015"/>
    </source>
</evidence>
<comment type="caution">
    <text evidence="5">The sequence shown here is derived from an EMBL/GenBank/DDBJ whole genome shotgun (WGS) entry which is preliminary data.</text>
</comment>